<dbReference type="InterPro" id="IPR017439">
    <property type="entry name" value="Amidohydrolase"/>
</dbReference>
<dbReference type="RefSeq" id="WP_252961369.1">
    <property type="nucleotide sequence ID" value="NZ_CAMIPH010000002.1"/>
</dbReference>
<organism evidence="3 4">
    <name type="scientific">Serratia entomophila</name>
    <dbReference type="NCBI Taxonomy" id="42906"/>
    <lineage>
        <taxon>Bacteria</taxon>
        <taxon>Pseudomonadati</taxon>
        <taxon>Pseudomonadota</taxon>
        <taxon>Gammaproteobacteria</taxon>
        <taxon>Enterobacterales</taxon>
        <taxon>Yersiniaceae</taxon>
        <taxon>Serratia</taxon>
    </lineage>
</organism>
<dbReference type="CDD" id="cd05666">
    <property type="entry name" value="M20_Acy1-like"/>
    <property type="match status" value="1"/>
</dbReference>
<feature type="domain" description="Peptidase M20 dimerisation" evidence="2">
    <location>
        <begin position="193"/>
        <end position="286"/>
    </location>
</feature>
<proteinExistence type="predicted"/>
<keyword evidence="4" id="KW-1185">Reference proteome</keyword>
<dbReference type="PANTHER" id="PTHR11014:SF63">
    <property type="entry name" value="METALLOPEPTIDASE, PUTATIVE (AFU_ORTHOLOGUE AFUA_6G09600)-RELATED"/>
    <property type="match status" value="1"/>
</dbReference>
<reference evidence="3" key="1">
    <citation type="journal article" date="2022" name="BMC Genomics">
        <title>Genome sequence of the entomopathogenic Serratia entomophila isolate 626 and characterisation of the species specific itaconate degradation pathway.</title>
        <authorList>
            <person name="Vaughan A.L."/>
            <person name="Altermann E."/>
            <person name="Glare T.R."/>
            <person name="Hurst M.R.H."/>
        </authorList>
    </citation>
    <scope>NUCLEOTIDE SEQUENCE</scope>
    <source>
        <strain evidence="3">626</strain>
    </source>
</reference>
<evidence type="ECO:0000313" key="3">
    <source>
        <dbReference type="EMBL" id="USV01515.1"/>
    </source>
</evidence>
<dbReference type="InterPro" id="IPR011650">
    <property type="entry name" value="Peptidase_M20_dimer"/>
</dbReference>
<dbReference type="PANTHER" id="PTHR11014">
    <property type="entry name" value="PEPTIDASE M20 FAMILY MEMBER"/>
    <property type="match status" value="1"/>
</dbReference>
<evidence type="ECO:0000256" key="1">
    <source>
        <dbReference type="ARBA" id="ARBA00022801"/>
    </source>
</evidence>
<dbReference type="InterPro" id="IPR002933">
    <property type="entry name" value="Peptidase_M20"/>
</dbReference>
<evidence type="ECO:0000259" key="2">
    <source>
        <dbReference type="Pfam" id="PF07687"/>
    </source>
</evidence>
<accession>A0ABY5CUU8</accession>
<evidence type="ECO:0000313" key="4">
    <source>
        <dbReference type="Proteomes" id="UP001056873"/>
    </source>
</evidence>
<dbReference type="Pfam" id="PF07687">
    <property type="entry name" value="M20_dimer"/>
    <property type="match status" value="1"/>
</dbReference>
<dbReference type="Proteomes" id="UP001056873">
    <property type="component" value="Chromosome"/>
</dbReference>
<dbReference type="Gene3D" id="3.30.70.360">
    <property type="match status" value="1"/>
</dbReference>
<dbReference type="Gene3D" id="3.40.630.10">
    <property type="entry name" value="Zn peptidases"/>
    <property type="match status" value="1"/>
</dbReference>
<dbReference type="SUPFAM" id="SSF55031">
    <property type="entry name" value="Bacterial exopeptidase dimerisation domain"/>
    <property type="match status" value="1"/>
</dbReference>
<dbReference type="InterPro" id="IPR036264">
    <property type="entry name" value="Bact_exopeptidase_dim_dom"/>
</dbReference>
<dbReference type="Pfam" id="PF01546">
    <property type="entry name" value="Peptidase_M20"/>
    <property type="match status" value="1"/>
</dbReference>
<keyword evidence="1" id="KW-0378">Hydrolase</keyword>
<gene>
    <name evidence="3" type="ORF">KFQ06_02980</name>
</gene>
<dbReference type="SUPFAM" id="SSF53187">
    <property type="entry name" value="Zn-dependent exopeptidases"/>
    <property type="match status" value="1"/>
</dbReference>
<sequence length="392" mass="42216">MENWHQHCIPGLLDSFEEMKRIRQDLHQHPELGYQEERTSQIVANCLEDWGYQVTRNLGGTGVVGTLKVGHGDKSIGLRADMDALPITEAGGCPYASSHAGIMHACGHDGHTATLLAAARHLAQTRDFSGTLNLIFQPSEESDAGARAMLNDGLLEIAPCDMLYAWHNYPSPTLKFGQMSIGIGAVMASVDSLLIRIKGKGGHAASPHFTCDPIVAAGAIIQALQTIISRNANPFDCAAVSITSIHAGTNFNVIPGELEMKLSVRTFDQPQRTLIMQRIHDIVQAQATCFGVSAKITEAAVSYPAQVNAEAPTMLARRVAAQRFGAHNVIADHPPILAADDFAFMAQRVPACYINIGAGEGAALHNRHYDFNDALIPLAGSLLVYLTQAQLR</sequence>
<dbReference type="EMBL" id="CP074347">
    <property type="protein sequence ID" value="USV01515.1"/>
    <property type="molecule type" value="Genomic_DNA"/>
</dbReference>
<dbReference type="NCBIfam" id="TIGR01891">
    <property type="entry name" value="amidohydrolases"/>
    <property type="match status" value="1"/>
</dbReference>
<name>A0ABY5CUU8_9GAMM</name>
<dbReference type="PIRSF" id="PIRSF005962">
    <property type="entry name" value="Pept_M20D_amidohydro"/>
    <property type="match status" value="1"/>
</dbReference>
<protein>
    <submittedName>
        <fullName evidence="3">Amidohydrolase</fullName>
    </submittedName>
</protein>